<proteinExistence type="inferred from homology"/>
<dbReference type="OrthoDB" id="6132182at2759"/>
<feature type="compositionally biased region" description="Polar residues" evidence="11">
    <location>
        <begin position="471"/>
        <end position="484"/>
    </location>
</feature>
<dbReference type="SUPFAM" id="SSF48056">
    <property type="entry name" value="Di-copper centre-containing domain"/>
    <property type="match status" value="1"/>
</dbReference>
<evidence type="ECO:0000256" key="10">
    <source>
        <dbReference type="ARBA" id="ARBA00048881"/>
    </source>
</evidence>
<dbReference type="InterPro" id="IPR008922">
    <property type="entry name" value="Di-copper_centre_dom_sf"/>
</dbReference>
<dbReference type="GO" id="GO:0004503">
    <property type="term" value="F:tyrosinase activity"/>
    <property type="evidence" value="ECO:0007669"/>
    <property type="project" value="UniProtKB-EC"/>
</dbReference>
<dbReference type="PROSITE" id="PS00498">
    <property type="entry name" value="TYROSINASE_2"/>
    <property type="match status" value="1"/>
</dbReference>
<evidence type="ECO:0000256" key="2">
    <source>
        <dbReference type="ARBA" id="ARBA00009928"/>
    </source>
</evidence>
<keyword evidence="6" id="KW-0186">Copper</keyword>
<evidence type="ECO:0000256" key="7">
    <source>
        <dbReference type="ARBA" id="ARBA00023033"/>
    </source>
</evidence>
<evidence type="ECO:0000256" key="9">
    <source>
        <dbReference type="ARBA" id="ARBA00048233"/>
    </source>
</evidence>
<reference evidence="14" key="1">
    <citation type="journal article" date="2020" name="Stud. Mycol.">
        <title>101 Dothideomycetes genomes: a test case for predicting lifestyles and emergence of pathogens.</title>
        <authorList>
            <person name="Haridas S."/>
            <person name="Albert R."/>
            <person name="Binder M."/>
            <person name="Bloem J."/>
            <person name="Labutti K."/>
            <person name="Salamov A."/>
            <person name="Andreopoulos B."/>
            <person name="Baker S."/>
            <person name="Barry K."/>
            <person name="Bills G."/>
            <person name="Bluhm B."/>
            <person name="Cannon C."/>
            <person name="Castanera R."/>
            <person name="Culley D."/>
            <person name="Daum C."/>
            <person name="Ezra D."/>
            <person name="Gonzalez J."/>
            <person name="Henrissat B."/>
            <person name="Kuo A."/>
            <person name="Liang C."/>
            <person name="Lipzen A."/>
            <person name="Lutzoni F."/>
            <person name="Magnuson J."/>
            <person name="Mondo S."/>
            <person name="Nolan M."/>
            <person name="Ohm R."/>
            <person name="Pangilinan J."/>
            <person name="Park H.-J."/>
            <person name="Ramirez L."/>
            <person name="Alfaro M."/>
            <person name="Sun H."/>
            <person name="Tritt A."/>
            <person name="Yoshinaga Y."/>
            <person name="Zwiers L.-H."/>
            <person name="Turgeon B."/>
            <person name="Goodwin S."/>
            <person name="Spatafora J."/>
            <person name="Crous P."/>
            <person name="Grigoriev I."/>
        </authorList>
    </citation>
    <scope>NUCLEOTIDE SEQUENCE</scope>
    <source>
        <strain evidence="14">Tuck. ex Michener</strain>
    </source>
</reference>
<dbReference type="Proteomes" id="UP000800092">
    <property type="component" value="Unassembled WGS sequence"/>
</dbReference>
<dbReference type="EMBL" id="ML991800">
    <property type="protein sequence ID" value="KAF2234243.1"/>
    <property type="molecule type" value="Genomic_DNA"/>
</dbReference>
<gene>
    <name evidence="14" type="ORF">EV356DRAFT_533053</name>
</gene>
<keyword evidence="4" id="KW-0479">Metal-binding</keyword>
<keyword evidence="5" id="KW-0560">Oxidoreductase</keyword>
<name>A0A6A6H9P3_VIRVR</name>
<evidence type="ECO:0000256" key="4">
    <source>
        <dbReference type="ARBA" id="ARBA00022723"/>
    </source>
</evidence>
<dbReference type="PANTHER" id="PTHR11474">
    <property type="entry name" value="TYROSINASE FAMILY MEMBER"/>
    <property type="match status" value="1"/>
</dbReference>
<dbReference type="Pfam" id="PF18132">
    <property type="entry name" value="Tyrosinase_C"/>
    <property type="match status" value="1"/>
</dbReference>
<evidence type="ECO:0000256" key="8">
    <source>
        <dbReference type="ARBA" id="ARBA00023101"/>
    </source>
</evidence>
<dbReference type="Gene3D" id="2.60.310.20">
    <property type="match status" value="1"/>
</dbReference>
<dbReference type="PRINTS" id="PR00092">
    <property type="entry name" value="TYROSINASE"/>
</dbReference>
<protein>
    <recommendedName>
        <fullName evidence="3">tyrosinase</fullName>
        <ecNumber evidence="3">1.14.18.1</ecNumber>
    </recommendedName>
</protein>
<evidence type="ECO:0000256" key="3">
    <source>
        <dbReference type="ARBA" id="ARBA00011906"/>
    </source>
</evidence>
<dbReference type="InterPro" id="IPR041640">
    <property type="entry name" value="Tyrosinase_C"/>
</dbReference>
<comment type="cofactor">
    <cofactor evidence="1">
        <name>Cu(2+)</name>
        <dbReference type="ChEBI" id="CHEBI:29036"/>
    </cofactor>
</comment>
<accession>A0A6A6H9P3</accession>
<comment type="catalytic activity">
    <reaction evidence="9">
        <text>2 L-dopa + O2 = 2 L-dopaquinone + 2 H2O</text>
        <dbReference type="Rhea" id="RHEA:34287"/>
        <dbReference type="ChEBI" id="CHEBI:15377"/>
        <dbReference type="ChEBI" id="CHEBI:15379"/>
        <dbReference type="ChEBI" id="CHEBI:57504"/>
        <dbReference type="ChEBI" id="CHEBI:57924"/>
        <dbReference type="EC" id="1.14.18.1"/>
    </reaction>
</comment>
<dbReference type="InterPro" id="IPR050316">
    <property type="entry name" value="Tyrosinase/Hemocyanin"/>
</dbReference>
<dbReference type="GO" id="GO:0042438">
    <property type="term" value="P:melanin biosynthetic process"/>
    <property type="evidence" value="ECO:0007669"/>
    <property type="project" value="UniProtKB-KW"/>
</dbReference>
<comment type="catalytic activity">
    <reaction evidence="10">
        <text>L-tyrosine + O2 = L-dopaquinone + H2O</text>
        <dbReference type="Rhea" id="RHEA:18117"/>
        <dbReference type="ChEBI" id="CHEBI:15377"/>
        <dbReference type="ChEBI" id="CHEBI:15379"/>
        <dbReference type="ChEBI" id="CHEBI:57924"/>
        <dbReference type="ChEBI" id="CHEBI:58315"/>
        <dbReference type="EC" id="1.14.18.1"/>
    </reaction>
</comment>
<evidence type="ECO:0000259" key="12">
    <source>
        <dbReference type="PROSITE" id="PS00497"/>
    </source>
</evidence>
<evidence type="ECO:0000256" key="1">
    <source>
        <dbReference type="ARBA" id="ARBA00001973"/>
    </source>
</evidence>
<organism evidence="14 15">
    <name type="scientific">Viridothelium virens</name>
    <name type="common">Speckled blister lichen</name>
    <name type="synonym">Trypethelium virens</name>
    <dbReference type="NCBI Taxonomy" id="1048519"/>
    <lineage>
        <taxon>Eukaryota</taxon>
        <taxon>Fungi</taxon>
        <taxon>Dikarya</taxon>
        <taxon>Ascomycota</taxon>
        <taxon>Pezizomycotina</taxon>
        <taxon>Dothideomycetes</taxon>
        <taxon>Dothideomycetes incertae sedis</taxon>
        <taxon>Trypetheliales</taxon>
        <taxon>Trypetheliaceae</taxon>
        <taxon>Viridothelium</taxon>
    </lineage>
</organism>
<evidence type="ECO:0000313" key="15">
    <source>
        <dbReference type="Proteomes" id="UP000800092"/>
    </source>
</evidence>
<evidence type="ECO:0000313" key="14">
    <source>
        <dbReference type="EMBL" id="KAF2234243.1"/>
    </source>
</evidence>
<keyword evidence="8" id="KW-0470">Melanin biosynthesis</keyword>
<dbReference type="EC" id="1.14.18.1" evidence="3"/>
<feature type="domain" description="Tyrosinase copper-binding" evidence="13">
    <location>
        <begin position="343"/>
        <end position="354"/>
    </location>
</feature>
<sequence length="659" mass="72618">MSSGIYFSTFRGVSSILLSLYFAHCAAFHGPLLHIAEDLAPRVRRQQQLATIPVKGASPVFGVQSRLEIRQLQQDVDQFNLYLLGLQKMQAVNQSDPMSWYQIAGIHGMPYIPWDDVQAAPGQDDNGYCAHYSTLFLTWHRPYLALFEQVLYEKVTEAANEFPTGALRQRYAQAAMSFRIPYWDWAAEPPDGGPVLPDCVTSPKVNVTVPSHDNATTVITEISNPLYSYVFHPLVPSDFMYDPDLVQFTLYPQTLRAPSSTNANATSDERASASAMANAQSNLQDRVYNLMTSSKNYTTVCTEMWYDENDDTGFDSIEAVHDVIHNNVGLSGHMTYLQYSAFDPVFWLHHAMVDRLFALWQVINPESFIEPAVQWQPTFTYAANTTEDGNSRLTPFHSDTTGDFWTSFASRDVKKFSYTYPELWNNDTNLSASISDIQAAVNNMYGRSSAASSLYSKSLSRFHSEERGTEASPTTEEASLANATTSTGARRQYITTIRADKMGLGDSFSVYVFVGPFNDGDSSGWRSEPNLVGTHGFFANLGGMKTEVPLMASGTVPLTSALADKVESDELSGLGVEEVSIYLRQNLSWRVMKADGCVVSSNDVPRLTVGVVSADVQPAPTMDRFPTWGPFTSHPNITEGMAGGLCTGEPVSGTSAGQG</sequence>
<feature type="region of interest" description="Disordered" evidence="11">
    <location>
        <begin position="464"/>
        <end position="484"/>
    </location>
</feature>
<dbReference type="AlphaFoldDB" id="A0A6A6H9P3"/>
<dbReference type="PROSITE" id="PS00497">
    <property type="entry name" value="TYROSINASE_1"/>
    <property type="match status" value="1"/>
</dbReference>
<comment type="similarity">
    <text evidence="2">Belongs to the tyrosinase family.</text>
</comment>
<keyword evidence="7" id="KW-0503">Monooxygenase</keyword>
<dbReference type="GO" id="GO:0046872">
    <property type="term" value="F:metal ion binding"/>
    <property type="evidence" value="ECO:0007669"/>
    <property type="project" value="UniProtKB-KW"/>
</dbReference>
<dbReference type="Pfam" id="PF00264">
    <property type="entry name" value="Tyrosinase"/>
    <property type="match status" value="1"/>
</dbReference>
<keyword evidence="15" id="KW-1185">Reference proteome</keyword>
<dbReference type="PANTHER" id="PTHR11474:SF76">
    <property type="entry name" value="SHKT DOMAIN-CONTAINING PROTEIN"/>
    <property type="match status" value="1"/>
</dbReference>
<evidence type="ECO:0000259" key="13">
    <source>
        <dbReference type="PROSITE" id="PS00498"/>
    </source>
</evidence>
<dbReference type="InterPro" id="IPR002227">
    <property type="entry name" value="Tyrosinase_Cu-bd"/>
</dbReference>
<evidence type="ECO:0000256" key="5">
    <source>
        <dbReference type="ARBA" id="ARBA00023002"/>
    </source>
</evidence>
<evidence type="ECO:0000256" key="6">
    <source>
        <dbReference type="ARBA" id="ARBA00023008"/>
    </source>
</evidence>
<evidence type="ECO:0000256" key="11">
    <source>
        <dbReference type="SAM" id="MobiDB-lite"/>
    </source>
</evidence>
<feature type="domain" description="Tyrosinase copper-binding" evidence="12">
    <location>
        <begin position="131"/>
        <end position="148"/>
    </location>
</feature>
<dbReference type="Gene3D" id="1.10.1280.10">
    <property type="entry name" value="Di-copper center containing domain from catechol oxidase"/>
    <property type="match status" value="1"/>
</dbReference>